<dbReference type="Gene3D" id="1.10.150.750">
    <property type="match status" value="1"/>
</dbReference>
<reference evidence="1" key="1">
    <citation type="submission" date="2024-06" db="EMBL/GenBank/DDBJ databases">
        <authorList>
            <person name="Campbell A.G."/>
        </authorList>
    </citation>
    <scope>NUCLEOTIDE SEQUENCE</scope>
    <source>
        <strain evidence="1">EM17</strain>
    </source>
</reference>
<protein>
    <recommendedName>
        <fullName evidence="3">HAD family hydrolase</fullName>
    </recommendedName>
</protein>
<gene>
    <name evidence="1" type="ORF">ABS770_21500</name>
</gene>
<sequence length="134" mass="15055">MSEAAKAILTKHALEDDLDERSIALADRFRSAAIFHQDRPPYQEYKIVLRLALMEVPSELGYRATTDDHETLLSILGRIEPHLEVPAALNRLRERYKLAIISNTDDDLIAETVRAIGVPIDFVITAQQARAFSG</sequence>
<dbReference type="SUPFAM" id="SSF56784">
    <property type="entry name" value="HAD-like"/>
    <property type="match status" value="1"/>
</dbReference>
<dbReference type="InterPro" id="IPR036412">
    <property type="entry name" value="HAD-like_sf"/>
</dbReference>
<proteinExistence type="predicted"/>
<evidence type="ECO:0008006" key="3">
    <source>
        <dbReference type="Google" id="ProtNLM"/>
    </source>
</evidence>
<organism evidence="1 2">
    <name type="scientific">Methylobacterium brachiatum</name>
    <dbReference type="NCBI Taxonomy" id="269660"/>
    <lineage>
        <taxon>Bacteria</taxon>
        <taxon>Pseudomonadati</taxon>
        <taxon>Pseudomonadota</taxon>
        <taxon>Alphaproteobacteria</taxon>
        <taxon>Hyphomicrobiales</taxon>
        <taxon>Methylobacteriaceae</taxon>
        <taxon>Methylobacterium</taxon>
    </lineage>
</organism>
<dbReference type="InterPro" id="IPR023214">
    <property type="entry name" value="HAD_sf"/>
</dbReference>
<dbReference type="Gene3D" id="3.40.50.1000">
    <property type="entry name" value="HAD superfamily/HAD-like"/>
    <property type="match status" value="1"/>
</dbReference>
<comment type="caution">
    <text evidence="1">The sequence shown here is derived from an EMBL/GenBank/DDBJ whole genome shotgun (WGS) entry which is preliminary data.</text>
</comment>
<dbReference type="RefSeq" id="WP_350381624.1">
    <property type="nucleotide sequence ID" value="NZ_JBELQD010000030.1"/>
</dbReference>
<name>A0ABV1R7L1_9HYPH</name>
<dbReference type="Proteomes" id="UP001432995">
    <property type="component" value="Unassembled WGS sequence"/>
</dbReference>
<dbReference type="EMBL" id="JBELQD010000030">
    <property type="protein sequence ID" value="MER2290834.1"/>
    <property type="molecule type" value="Genomic_DNA"/>
</dbReference>
<evidence type="ECO:0000313" key="1">
    <source>
        <dbReference type="EMBL" id="MER2290834.1"/>
    </source>
</evidence>
<keyword evidence="2" id="KW-1185">Reference proteome</keyword>
<accession>A0ABV1R7L1</accession>
<evidence type="ECO:0000313" key="2">
    <source>
        <dbReference type="Proteomes" id="UP001432995"/>
    </source>
</evidence>